<keyword evidence="5" id="KW-0143">Chaperone</keyword>
<dbReference type="Gene3D" id="1.10.150.250">
    <property type="entry name" value="Flavinator of succinate dehydrogenase"/>
    <property type="match status" value="1"/>
</dbReference>
<accession>A0A0K6I3X7</accession>
<evidence type="ECO:0000256" key="2">
    <source>
        <dbReference type="ARBA" id="ARBA00008571"/>
    </source>
</evidence>
<dbReference type="RefSeq" id="WP_055450778.1">
    <property type="nucleotide sequence ID" value="NZ_CYHF01000006.1"/>
</dbReference>
<dbReference type="InterPro" id="IPR050531">
    <property type="entry name" value="SdhE_FAD_assembly_factor"/>
</dbReference>
<keyword evidence="4" id="KW-0963">Cytoplasm</keyword>
<dbReference type="PANTHER" id="PTHR39585:SF1">
    <property type="entry name" value="FAD ASSEMBLY FACTOR SDHE"/>
    <property type="match status" value="1"/>
</dbReference>
<reference evidence="7" key="1">
    <citation type="submission" date="2015-08" db="EMBL/GenBank/DDBJ databases">
        <authorList>
            <person name="Varghese N."/>
        </authorList>
    </citation>
    <scope>NUCLEOTIDE SEQUENCE [LARGE SCALE GENOMIC DNA]</scope>
    <source>
        <strain evidence="7">DSM 18181</strain>
    </source>
</reference>
<gene>
    <name evidence="6" type="ORF">Ga0061069_106108</name>
</gene>
<dbReference type="SUPFAM" id="SSF109910">
    <property type="entry name" value="YgfY-like"/>
    <property type="match status" value="1"/>
</dbReference>
<dbReference type="InterPro" id="IPR005631">
    <property type="entry name" value="SDH"/>
</dbReference>
<dbReference type="EMBL" id="CYHF01000006">
    <property type="protein sequence ID" value="CUA97835.1"/>
    <property type="molecule type" value="Genomic_DNA"/>
</dbReference>
<sequence>MQPATDAASAAELSRLRWRARRGMLENDLILQRYFAQREKPLDKTEVGALNALLALDDNALFDLLMRHDPLPPELDLPQARELLATLRRL</sequence>
<evidence type="ECO:0000256" key="3">
    <source>
        <dbReference type="ARBA" id="ARBA00019418"/>
    </source>
</evidence>
<dbReference type="OrthoDB" id="9180899at2"/>
<dbReference type="PANTHER" id="PTHR39585">
    <property type="entry name" value="FAD ASSEMBLY FACTOR SDHE"/>
    <property type="match status" value="1"/>
</dbReference>
<evidence type="ECO:0000256" key="4">
    <source>
        <dbReference type="ARBA" id="ARBA00022490"/>
    </source>
</evidence>
<evidence type="ECO:0000256" key="5">
    <source>
        <dbReference type="ARBA" id="ARBA00023186"/>
    </source>
</evidence>
<dbReference type="GO" id="GO:0006105">
    <property type="term" value="P:succinate metabolic process"/>
    <property type="evidence" value="ECO:0007669"/>
    <property type="project" value="TreeGrafter"/>
</dbReference>
<organism evidence="6 7">
    <name type="scientific">Thiomonas bhubaneswarensis</name>
    <dbReference type="NCBI Taxonomy" id="339866"/>
    <lineage>
        <taxon>Bacteria</taxon>
        <taxon>Pseudomonadati</taxon>
        <taxon>Pseudomonadota</taxon>
        <taxon>Betaproteobacteria</taxon>
        <taxon>Burkholderiales</taxon>
        <taxon>Thiomonas</taxon>
    </lineage>
</organism>
<dbReference type="GO" id="GO:0005737">
    <property type="term" value="C:cytoplasm"/>
    <property type="evidence" value="ECO:0007669"/>
    <property type="project" value="UniProtKB-SubCell"/>
</dbReference>
<comment type="similarity">
    <text evidence="2">Belongs to the SdhE FAD assembly factor family.</text>
</comment>
<dbReference type="AlphaFoldDB" id="A0A0K6I3X7"/>
<dbReference type="Pfam" id="PF03937">
    <property type="entry name" value="Sdh5"/>
    <property type="match status" value="1"/>
</dbReference>
<dbReference type="Proteomes" id="UP000183649">
    <property type="component" value="Unassembled WGS sequence"/>
</dbReference>
<dbReference type="STRING" id="339866.GCA_001418255_01900"/>
<protein>
    <recommendedName>
        <fullName evidence="3">FAD assembly factor SdhE</fullName>
    </recommendedName>
</protein>
<evidence type="ECO:0000256" key="1">
    <source>
        <dbReference type="ARBA" id="ARBA00004496"/>
    </source>
</evidence>
<evidence type="ECO:0000313" key="6">
    <source>
        <dbReference type="EMBL" id="CUA97835.1"/>
    </source>
</evidence>
<keyword evidence="7" id="KW-1185">Reference proteome</keyword>
<dbReference type="InterPro" id="IPR036714">
    <property type="entry name" value="SDH_sf"/>
</dbReference>
<evidence type="ECO:0000313" key="7">
    <source>
        <dbReference type="Proteomes" id="UP000183649"/>
    </source>
</evidence>
<proteinExistence type="inferred from homology"/>
<comment type="subcellular location">
    <subcellularLocation>
        <location evidence="1">Cytoplasm</location>
    </subcellularLocation>
</comment>
<name>A0A0K6I3X7_9BURK</name>